<feature type="region of interest" description="Disordered" evidence="1">
    <location>
        <begin position="1"/>
        <end position="44"/>
    </location>
</feature>
<evidence type="ECO:0000313" key="2">
    <source>
        <dbReference type="EMBL" id="KXI17122.1"/>
    </source>
</evidence>
<dbReference type="Proteomes" id="UP000070505">
    <property type="component" value="Unassembled WGS sequence"/>
</dbReference>
<dbReference type="AlphaFoldDB" id="A0A135Z654"/>
<feature type="compositionally biased region" description="Low complexity" evidence="1">
    <location>
        <begin position="1"/>
        <end position="10"/>
    </location>
</feature>
<comment type="caution">
    <text evidence="2">The sequence shown here is derived from an EMBL/GenBank/DDBJ whole genome shotgun (WGS) entry which is preliminary data.</text>
</comment>
<protein>
    <submittedName>
        <fullName evidence="2">Uncharacterized protein</fullName>
    </submittedName>
</protein>
<gene>
    <name evidence="2" type="ORF">HMPREF3230_00746</name>
</gene>
<dbReference type="RefSeq" id="WP_255408297.1">
    <property type="nucleotide sequence ID" value="NZ_KQ961866.1"/>
</dbReference>
<dbReference type="PATRIC" id="fig|2702.101.peg.728"/>
<evidence type="ECO:0000256" key="1">
    <source>
        <dbReference type="SAM" id="MobiDB-lite"/>
    </source>
</evidence>
<reference evidence="2 3" key="1">
    <citation type="submission" date="2016-02" db="EMBL/GenBank/DDBJ databases">
        <authorList>
            <person name="Wen L."/>
            <person name="He K."/>
            <person name="Yang H."/>
        </authorList>
    </citation>
    <scope>NUCLEOTIDE SEQUENCE [LARGE SCALE GENOMIC DNA]</scope>
    <source>
        <strain evidence="2 3">CMW7778B</strain>
    </source>
</reference>
<evidence type="ECO:0000313" key="3">
    <source>
        <dbReference type="Proteomes" id="UP000070505"/>
    </source>
</evidence>
<sequence length="44" mass="4675">MEDSSDNSSHSNEKLSDGSDSSVGSSTLDVPSKFNKVGNHHQII</sequence>
<name>A0A135Z654_GARVA</name>
<organism evidence="2 3">
    <name type="scientific">Gardnerella vaginalis</name>
    <dbReference type="NCBI Taxonomy" id="2702"/>
    <lineage>
        <taxon>Bacteria</taxon>
        <taxon>Bacillati</taxon>
        <taxon>Actinomycetota</taxon>
        <taxon>Actinomycetes</taxon>
        <taxon>Bifidobacteriales</taxon>
        <taxon>Bifidobacteriaceae</taxon>
        <taxon>Gardnerella</taxon>
    </lineage>
</organism>
<proteinExistence type="predicted"/>
<dbReference type="EMBL" id="LSRC01000032">
    <property type="protein sequence ID" value="KXI17122.1"/>
    <property type="molecule type" value="Genomic_DNA"/>
</dbReference>
<accession>A0A135Z654</accession>